<dbReference type="AlphaFoldDB" id="A0A938XFR1"/>
<reference evidence="2" key="1">
    <citation type="submission" date="2020-08" db="EMBL/GenBank/DDBJ databases">
        <authorList>
            <person name="Cejkova D."/>
            <person name="Kubasova T."/>
            <person name="Jahodarova E."/>
            <person name="Rychlik I."/>
        </authorList>
    </citation>
    <scope>NUCLEOTIDE SEQUENCE</scope>
    <source>
        <strain evidence="2">An582</strain>
    </source>
</reference>
<dbReference type="PANTHER" id="PTHR43777:SF1">
    <property type="entry name" value="MOLYBDENUM COFACTOR CYTIDYLYLTRANSFERASE"/>
    <property type="match status" value="1"/>
</dbReference>
<name>A0A938XFR1_9CLOT</name>
<evidence type="ECO:0000259" key="1">
    <source>
        <dbReference type="Pfam" id="PF12804"/>
    </source>
</evidence>
<accession>A0A938XFR1</accession>
<dbReference type="Gene3D" id="3.90.550.10">
    <property type="entry name" value="Spore Coat Polysaccharide Biosynthesis Protein SpsA, Chain A"/>
    <property type="match status" value="1"/>
</dbReference>
<reference evidence="2" key="2">
    <citation type="journal article" date="2021" name="Sci. Rep.">
        <title>The distribution of antibiotic resistance genes in chicken gut microbiota commensals.</title>
        <authorList>
            <person name="Juricova H."/>
            <person name="Matiasovicova J."/>
            <person name="Kubasova T."/>
            <person name="Cejkova D."/>
            <person name="Rychlik I."/>
        </authorList>
    </citation>
    <scope>NUCLEOTIDE SEQUENCE</scope>
    <source>
        <strain evidence="2">An582</strain>
    </source>
</reference>
<dbReference type="Pfam" id="PF12804">
    <property type="entry name" value="NTP_transf_3"/>
    <property type="match status" value="1"/>
</dbReference>
<dbReference type="InterPro" id="IPR025877">
    <property type="entry name" value="MobA-like_NTP_Trfase"/>
</dbReference>
<evidence type="ECO:0000313" key="2">
    <source>
        <dbReference type="EMBL" id="MBM6949217.1"/>
    </source>
</evidence>
<gene>
    <name evidence="2" type="ORF">H6A20_11225</name>
</gene>
<dbReference type="CDD" id="cd04182">
    <property type="entry name" value="GT_2_like_f"/>
    <property type="match status" value="1"/>
</dbReference>
<dbReference type="EMBL" id="JACJKS010000020">
    <property type="protein sequence ID" value="MBM6949217.1"/>
    <property type="molecule type" value="Genomic_DNA"/>
</dbReference>
<dbReference type="PANTHER" id="PTHR43777">
    <property type="entry name" value="MOLYBDENUM COFACTOR CYTIDYLYLTRANSFERASE"/>
    <property type="match status" value="1"/>
</dbReference>
<dbReference type="InterPro" id="IPR029044">
    <property type="entry name" value="Nucleotide-diphossugar_trans"/>
</dbReference>
<dbReference type="RefSeq" id="WP_204907217.1">
    <property type="nucleotide sequence ID" value="NZ_JACJKS010000020.1"/>
</dbReference>
<dbReference type="Proteomes" id="UP000705508">
    <property type="component" value="Unassembled WGS sequence"/>
</dbReference>
<sequence>MKILIRGAGDLATGIAARLYRCGHAVLMTEIPQPLTVRRTVAFSRAVCEGRARVEEMEAVLAGDYEEAQRILKQGDIPVLVDEAARVREQFRPDVLVDAVIAKRNLGTKITDAPLVVGVGPGFTAGEDCHCVVETKRGHTLGRVIWEGCAIPNTGVPGNVGGYTKERLLRASADGRIHPMVSIGDRVEKGQIAAYTGDVPVYAAMSGLVRGMLQEGASVQEGMKIGDIDARCENAACYTISEKALAVGGGVLEAAETYRAVRGRYSLVILAAGLGSRFGADKLSCQVRGRAVYQYMLEKAAAFPGVESFIVTGNEAIMEEAGRMGVTPVSNREAELGISHSLQLGLRAALQSRPRIEGVLFAVCDQPGLRISTIQRIWNRAAVKPGRIICAGQKQEAGNPVLWPAAFFPELMSLTGDVGGRAVLARHMDQVEIVEARETELRDIDRREDLEEIWERRWGI</sequence>
<protein>
    <submittedName>
        <fullName evidence="2">EF2563 family selenium-dependent molybdenum hydroxylase system protein</fullName>
    </submittedName>
</protein>
<dbReference type="GO" id="GO:0016779">
    <property type="term" value="F:nucleotidyltransferase activity"/>
    <property type="evidence" value="ECO:0007669"/>
    <property type="project" value="UniProtKB-ARBA"/>
</dbReference>
<evidence type="ECO:0000313" key="3">
    <source>
        <dbReference type="Proteomes" id="UP000705508"/>
    </source>
</evidence>
<comment type="caution">
    <text evidence="2">The sequence shown here is derived from an EMBL/GenBank/DDBJ whole genome shotgun (WGS) entry which is preliminary data.</text>
</comment>
<proteinExistence type="predicted"/>
<feature type="domain" description="MobA-like NTP transferase" evidence="1">
    <location>
        <begin position="268"/>
        <end position="430"/>
    </location>
</feature>
<organism evidence="2 3">
    <name type="scientific">Mordavella massiliensis</name>
    <dbReference type="NCBI Taxonomy" id="1871024"/>
    <lineage>
        <taxon>Bacteria</taxon>
        <taxon>Bacillati</taxon>
        <taxon>Bacillota</taxon>
        <taxon>Clostridia</taxon>
        <taxon>Eubacteriales</taxon>
        <taxon>Clostridiaceae</taxon>
        <taxon>Mordavella</taxon>
    </lineage>
</organism>
<dbReference type="NCBIfam" id="TIGR03309">
    <property type="entry name" value="matur_yqeB"/>
    <property type="match status" value="1"/>
</dbReference>
<dbReference type="InterPro" id="IPR017695">
    <property type="entry name" value="Se-dep_Mo_hydrolase_YqeB"/>
</dbReference>
<dbReference type="SUPFAM" id="SSF53448">
    <property type="entry name" value="Nucleotide-diphospho-sugar transferases"/>
    <property type="match status" value="1"/>
</dbReference>